<dbReference type="Proteomes" id="UP000800092">
    <property type="component" value="Unassembled WGS sequence"/>
</dbReference>
<protein>
    <submittedName>
        <fullName evidence="5">Methyltransferase domain-containing protein</fullName>
    </submittedName>
</protein>
<dbReference type="SUPFAM" id="SSF53335">
    <property type="entry name" value="S-adenosyl-L-methionine-dependent methyltransferases"/>
    <property type="match status" value="1"/>
</dbReference>
<sequence length="292" mass="32940">MSTTAYSNHARSGFADGTNYDQYRPSFPEGSVNTLLEAVRVADLPGAAIVDLGAGTGKFTEILARRHEEFRITAVEPHEGMRQVLQAKHLKNVEVKEGMANQIPVDDHTVDAVIVAQAFHWFANVESLREFHRVLKPHGALGLVWNIEDYNAARSHVAATSWEAELQDLTWSFDDGAPRYRHEKWKEVFDKQLKSNPLSIIATADPLFSLPLAAHECKWTVWLTKDDLMKRYWTLSQVAVLEGDEKEKTRQAFLKALESPDVEVNQKGEIAVHGSTYSFWTTKIPSEPQPMD</sequence>
<dbReference type="InterPro" id="IPR051052">
    <property type="entry name" value="Diverse_substrate_MTase"/>
</dbReference>
<dbReference type="CDD" id="cd02440">
    <property type="entry name" value="AdoMet_MTases"/>
    <property type="match status" value="1"/>
</dbReference>
<dbReference type="OrthoDB" id="10027013at2759"/>
<dbReference type="Gene3D" id="3.40.50.150">
    <property type="entry name" value="Vaccinia Virus protein VP39"/>
    <property type="match status" value="1"/>
</dbReference>
<dbReference type="AlphaFoldDB" id="A0A6A6HHF9"/>
<dbReference type="InterPro" id="IPR029063">
    <property type="entry name" value="SAM-dependent_MTases_sf"/>
</dbReference>
<evidence type="ECO:0000259" key="4">
    <source>
        <dbReference type="Pfam" id="PF08241"/>
    </source>
</evidence>
<reference evidence="5" key="1">
    <citation type="journal article" date="2020" name="Stud. Mycol.">
        <title>101 Dothideomycetes genomes: a test case for predicting lifestyles and emergence of pathogens.</title>
        <authorList>
            <person name="Haridas S."/>
            <person name="Albert R."/>
            <person name="Binder M."/>
            <person name="Bloem J."/>
            <person name="Labutti K."/>
            <person name="Salamov A."/>
            <person name="Andreopoulos B."/>
            <person name="Baker S."/>
            <person name="Barry K."/>
            <person name="Bills G."/>
            <person name="Bluhm B."/>
            <person name="Cannon C."/>
            <person name="Castanera R."/>
            <person name="Culley D."/>
            <person name="Daum C."/>
            <person name="Ezra D."/>
            <person name="Gonzalez J."/>
            <person name="Henrissat B."/>
            <person name="Kuo A."/>
            <person name="Liang C."/>
            <person name="Lipzen A."/>
            <person name="Lutzoni F."/>
            <person name="Magnuson J."/>
            <person name="Mondo S."/>
            <person name="Nolan M."/>
            <person name="Ohm R."/>
            <person name="Pangilinan J."/>
            <person name="Park H.-J."/>
            <person name="Ramirez L."/>
            <person name="Alfaro M."/>
            <person name="Sun H."/>
            <person name="Tritt A."/>
            <person name="Yoshinaga Y."/>
            <person name="Zwiers L.-H."/>
            <person name="Turgeon B."/>
            <person name="Goodwin S."/>
            <person name="Spatafora J."/>
            <person name="Crous P."/>
            <person name="Grigoriev I."/>
        </authorList>
    </citation>
    <scope>NUCLEOTIDE SEQUENCE</scope>
    <source>
        <strain evidence="5">Tuck. ex Michener</strain>
    </source>
</reference>
<evidence type="ECO:0000313" key="6">
    <source>
        <dbReference type="Proteomes" id="UP000800092"/>
    </source>
</evidence>
<keyword evidence="6" id="KW-1185">Reference proteome</keyword>
<feature type="domain" description="Methyltransferase type 11" evidence="4">
    <location>
        <begin position="50"/>
        <end position="141"/>
    </location>
</feature>
<name>A0A6A6HHF9_VIRVR</name>
<evidence type="ECO:0000256" key="2">
    <source>
        <dbReference type="ARBA" id="ARBA00022603"/>
    </source>
</evidence>
<gene>
    <name evidence="5" type="ORF">EV356DRAFT_510455</name>
</gene>
<evidence type="ECO:0000256" key="3">
    <source>
        <dbReference type="ARBA" id="ARBA00022679"/>
    </source>
</evidence>
<keyword evidence="3 5" id="KW-0808">Transferase</keyword>
<comment type="similarity">
    <text evidence="1">Belongs to the methyltransferase superfamily.</text>
</comment>
<dbReference type="EMBL" id="ML991779">
    <property type="protein sequence ID" value="KAF2237536.1"/>
    <property type="molecule type" value="Genomic_DNA"/>
</dbReference>
<organism evidence="5 6">
    <name type="scientific">Viridothelium virens</name>
    <name type="common">Speckled blister lichen</name>
    <name type="synonym">Trypethelium virens</name>
    <dbReference type="NCBI Taxonomy" id="1048519"/>
    <lineage>
        <taxon>Eukaryota</taxon>
        <taxon>Fungi</taxon>
        <taxon>Dikarya</taxon>
        <taxon>Ascomycota</taxon>
        <taxon>Pezizomycotina</taxon>
        <taxon>Dothideomycetes</taxon>
        <taxon>Dothideomycetes incertae sedis</taxon>
        <taxon>Trypetheliales</taxon>
        <taxon>Trypetheliaceae</taxon>
        <taxon>Viridothelium</taxon>
    </lineage>
</organism>
<dbReference type="PANTHER" id="PTHR44942">
    <property type="entry name" value="METHYLTRANSF_11 DOMAIN-CONTAINING PROTEIN"/>
    <property type="match status" value="1"/>
</dbReference>
<accession>A0A6A6HHF9</accession>
<evidence type="ECO:0000256" key="1">
    <source>
        <dbReference type="ARBA" id="ARBA00008361"/>
    </source>
</evidence>
<dbReference type="GO" id="GO:0032259">
    <property type="term" value="P:methylation"/>
    <property type="evidence" value="ECO:0007669"/>
    <property type="project" value="UniProtKB-KW"/>
</dbReference>
<keyword evidence="2 5" id="KW-0489">Methyltransferase</keyword>
<proteinExistence type="inferred from homology"/>
<dbReference type="InterPro" id="IPR013216">
    <property type="entry name" value="Methyltransf_11"/>
</dbReference>
<dbReference type="GO" id="GO:0008757">
    <property type="term" value="F:S-adenosylmethionine-dependent methyltransferase activity"/>
    <property type="evidence" value="ECO:0007669"/>
    <property type="project" value="InterPro"/>
</dbReference>
<dbReference type="Pfam" id="PF08241">
    <property type="entry name" value="Methyltransf_11"/>
    <property type="match status" value="1"/>
</dbReference>
<dbReference type="PANTHER" id="PTHR44942:SF4">
    <property type="entry name" value="METHYLTRANSFERASE TYPE 11 DOMAIN-CONTAINING PROTEIN"/>
    <property type="match status" value="1"/>
</dbReference>
<evidence type="ECO:0000313" key="5">
    <source>
        <dbReference type="EMBL" id="KAF2237536.1"/>
    </source>
</evidence>